<dbReference type="OrthoDB" id="6779981at2759"/>
<evidence type="ECO:0008006" key="3">
    <source>
        <dbReference type="Google" id="ProtNLM"/>
    </source>
</evidence>
<organism evidence="1 2">
    <name type="scientific">Mytilus coruscus</name>
    <name type="common">Sea mussel</name>
    <dbReference type="NCBI Taxonomy" id="42192"/>
    <lineage>
        <taxon>Eukaryota</taxon>
        <taxon>Metazoa</taxon>
        <taxon>Spiralia</taxon>
        <taxon>Lophotrochozoa</taxon>
        <taxon>Mollusca</taxon>
        <taxon>Bivalvia</taxon>
        <taxon>Autobranchia</taxon>
        <taxon>Pteriomorphia</taxon>
        <taxon>Mytilida</taxon>
        <taxon>Mytiloidea</taxon>
        <taxon>Mytilidae</taxon>
        <taxon>Mytilinae</taxon>
        <taxon>Mytilus</taxon>
    </lineage>
</organism>
<dbReference type="EMBL" id="CACVKT020009956">
    <property type="protein sequence ID" value="CAC5424026.1"/>
    <property type="molecule type" value="Genomic_DNA"/>
</dbReference>
<proteinExistence type="predicted"/>
<dbReference type="Proteomes" id="UP000507470">
    <property type="component" value="Unassembled WGS sequence"/>
</dbReference>
<evidence type="ECO:0000313" key="2">
    <source>
        <dbReference type="Proteomes" id="UP000507470"/>
    </source>
</evidence>
<accession>A0A6J8EWG1</accession>
<keyword evidence="2" id="KW-1185">Reference proteome</keyword>
<dbReference type="AlphaFoldDB" id="A0A6J8EWG1"/>
<gene>
    <name evidence="1" type="ORF">MCOR_55978</name>
</gene>
<sequence length="175" mass="20195">MVEKCKISGFYSVMADETTDVSVTEQLSLCIRYFKNATYEVREDILRFIELSVDTVSSPLADYLSSHPALTKIENLSTSESRTNASGHRRYFEDQDCIVAVEVAHVVLCILKPLTFVFQKLNCNMVEESKILLKLLMEKRTDEQFSELYKRSATIANAIERDLMPRTRVDRQVRR</sequence>
<evidence type="ECO:0000313" key="1">
    <source>
        <dbReference type="EMBL" id="CAC5424026.1"/>
    </source>
</evidence>
<protein>
    <recommendedName>
        <fullName evidence="3">DUF4371 domain-containing protein</fullName>
    </recommendedName>
</protein>
<name>A0A6J8EWG1_MYTCO</name>
<reference evidence="1 2" key="1">
    <citation type="submission" date="2020-06" db="EMBL/GenBank/DDBJ databases">
        <authorList>
            <person name="Li R."/>
            <person name="Bekaert M."/>
        </authorList>
    </citation>
    <scope>NUCLEOTIDE SEQUENCE [LARGE SCALE GENOMIC DNA]</scope>
    <source>
        <strain evidence="2">wild</strain>
    </source>
</reference>